<dbReference type="Proteomes" id="UP000306628">
    <property type="component" value="Unassembled WGS sequence"/>
</dbReference>
<evidence type="ECO:0000313" key="2">
    <source>
        <dbReference type="Proteomes" id="UP000306628"/>
    </source>
</evidence>
<reference evidence="1 2" key="1">
    <citation type="submission" date="2019-05" db="EMBL/GenBank/DDBJ databases">
        <title>Draft genome sequence of Nonomuraea zeae DSM 100528.</title>
        <authorList>
            <person name="Saricaoglu S."/>
            <person name="Isik K."/>
        </authorList>
    </citation>
    <scope>NUCLEOTIDE SEQUENCE [LARGE SCALE GENOMIC DNA]</scope>
    <source>
        <strain evidence="1 2">DSM 100528</strain>
    </source>
</reference>
<proteinExistence type="predicted"/>
<keyword evidence="2" id="KW-1185">Reference proteome</keyword>
<sequence>MASPSESGVADEEAPRGDVAEIIGRHLGLPAVSIPAEQAAAHFGWLSFAAATDNPASSALTRELLGWWPDHPGLLADLDEGHYFTP</sequence>
<name>A0A5S4GLS1_9ACTN</name>
<comment type="caution">
    <text evidence="1">The sequence shown here is derived from an EMBL/GenBank/DDBJ whole genome shotgun (WGS) entry which is preliminary data.</text>
</comment>
<evidence type="ECO:0000313" key="1">
    <source>
        <dbReference type="EMBL" id="TMR33905.1"/>
    </source>
</evidence>
<protein>
    <submittedName>
        <fullName evidence="1">Nucleoside-diphosphate sugar epimerase</fullName>
    </submittedName>
</protein>
<organism evidence="1 2">
    <name type="scientific">Nonomuraea zeae</name>
    <dbReference type="NCBI Taxonomy" id="1642303"/>
    <lineage>
        <taxon>Bacteria</taxon>
        <taxon>Bacillati</taxon>
        <taxon>Actinomycetota</taxon>
        <taxon>Actinomycetes</taxon>
        <taxon>Streptosporangiales</taxon>
        <taxon>Streptosporangiaceae</taxon>
        <taxon>Nonomuraea</taxon>
    </lineage>
</organism>
<accession>A0A5S4GLS1</accession>
<dbReference type="AlphaFoldDB" id="A0A5S4GLS1"/>
<gene>
    <name evidence="1" type="ORF">ETD85_18600</name>
</gene>
<dbReference type="OrthoDB" id="9787292at2"/>
<dbReference type="EMBL" id="VCKX01000051">
    <property type="protein sequence ID" value="TMR33905.1"/>
    <property type="molecule type" value="Genomic_DNA"/>
</dbReference>